<accession>A0ABR5TJG3</accession>
<protein>
    <submittedName>
        <fullName evidence="1">Uncharacterized protein</fullName>
    </submittedName>
</protein>
<reference evidence="1 2" key="1">
    <citation type="journal article" date="2016" name="Sci. Rep.">
        <title>Metabolic traits of an uncultured archaeal lineage -MSBL1- from brine pools of the Red Sea.</title>
        <authorList>
            <person name="Mwirichia R."/>
            <person name="Alam I."/>
            <person name="Rashid M."/>
            <person name="Vinu M."/>
            <person name="Ba-Alawi W."/>
            <person name="Anthony Kamau A."/>
            <person name="Kamanda Ngugi D."/>
            <person name="Goker M."/>
            <person name="Klenk H.P."/>
            <person name="Bajic V."/>
            <person name="Stingl U."/>
        </authorList>
    </citation>
    <scope>NUCLEOTIDE SEQUENCE [LARGE SCALE GENOMIC DNA]</scope>
    <source>
        <strain evidence="1">SCGC-AAA382M17</strain>
    </source>
</reference>
<dbReference type="Proteomes" id="UP000070633">
    <property type="component" value="Unassembled WGS sequence"/>
</dbReference>
<evidence type="ECO:0000313" key="2">
    <source>
        <dbReference type="Proteomes" id="UP000070633"/>
    </source>
</evidence>
<name>A0ABR5TJG3_9EURY</name>
<gene>
    <name evidence="1" type="ORF">AKJ55_01255</name>
</gene>
<organism evidence="1 2">
    <name type="scientific">candidate division MSBL1 archaeon SCGC-AAA382M17</name>
    <dbReference type="NCBI Taxonomy" id="1698284"/>
    <lineage>
        <taxon>Archaea</taxon>
        <taxon>Methanobacteriati</taxon>
        <taxon>Methanobacteriota</taxon>
        <taxon>candidate division MSBL1</taxon>
    </lineage>
</organism>
<dbReference type="EMBL" id="LHYI01000025">
    <property type="protein sequence ID" value="KXB08232.1"/>
    <property type="molecule type" value="Genomic_DNA"/>
</dbReference>
<proteinExistence type="predicted"/>
<comment type="caution">
    <text evidence="1">The sequence shown here is derived from an EMBL/GenBank/DDBJ whole genome shotgun (WGS) entry which is preliminary data.</text>
</comment>
<keyword evidence="2" id="KW-1185">Reference proteome</keyword>
<sequence length="79" mass="8599">MDESQKTLVSTVLATVLLIGLIGATLSGVGGQSTSDEKYKDILGNLDEFCLLNSFFFIFPASLQYKLHLEILLNPVPLP</sequence>
<feature type="non-terminal residue" evidence="1">
    <location>
        <position position="79"/>
    </location>
</feature>
<evidence type="ECO:0000313" key="1">
    <source>
        <dbReference type="EMBL" id="KXB08232.1"/>
    </source>
</evidence>